<dbReference type="Proteomes" id="UP000266673">
    <property type="component" value="Unassembled WGS sequence"/>
</dbReference>
<dbReference type="AlphaFoldDB" id="A0A397UL80"/>
<gene>
    <name evidence="1" type="ORF">C2G38_2208733</name>
</gene>
<dbReference type="EMBL" id="QKWP01001366">
    <property type="protein sequence ID" value="RIB09519.1"/>
    <property type="molecule type" value="Genomic_DNA"/>
</dbReference>
<sequence length="325" mass="38104">MLNKDDSVRYLLANTEWEGGDEFSPKRGFIREELMLIADPEKIYAKKRGGQCLEKTGQIHGHGIYLWSCENGAHQWEYPLKYIMKKFEWCPLCHHSSSERQYRYIFEDLLGKKFLPRRPNFLDGMHFDGYNEELRLAFEFQGPQHYCFNPMFHKRGRIDSDEQNPEIKKSKIYVKKKGPDRENVTFRALKADAIPDVTKFSPDRNMVVVFEDLCSESKKIQDRIVPYFISGRHQGVSSIYVSQKYTQTSKIIRENISHLALFRGLGSRDDISRVVHQYTDNPKKASKIIDKHLREREFVVFDFTKPVDNPLAIRLGWDMPLALDG</sequence>
<keyword evidence="2" id="KW-1185">Reference proteome</keyword>
<reference evidence="1 2" key="1">
    <citation type="submission" date="2018-06" db="EMBL/GenBank/DDBJ databases">
        <title>Comparative genomics reveals the genomic features of Rhizophagus irregularis, R. cerebriforme, R. diaphanum and Gigaspora rosea, and their symbiotic lifestyle signature.</title>
        <authorList>
            <person name="Morin E."/>
            <person name="San Clemente H."/>
            <person name="Chen E.C.H."/>
            <person name="De La Providencia I."/>
            <person name="Hainaut M."/>
            <person name="Kuo A."/>
            <person name="Kohler A."/>
            <person name="Murat C."/>
            <person name="Tang N."/>
            <person name="Roy S."/>
            <person name="Loubradou J."/>
            <person name="Henrissat B."/>
            <person name="Grigoriev I.V."/>
            <person name="Corradi N."/>
            <person name="Roux C."/>
            <person name="Martin F.M."/>
        </authorList>
    </citation>
    <scope>NUCLEOTIDE SEQUENCE [LARGE SCALE GENOMIC DNA]</scope>
    <source>
        <strain evidence="1 2">DAOM 194757</strain>
    </source>
</reference>
<evidence type="ECO:0000313" key="2">
    <source>
        <dbReference type="Proteomes" id="UP000266673"/>
    </source>
</evidence>
<accession>A0A397UL80</accession>
<proteinExistence type="predicted"/>
<organism evidence="1 2">
    <name type="scientific">Gigaspora rosea</name>
    <dbReference type="NCBI Taxonomy" id="44941"/>
    <lineage>
        <taxon>Eukaryota</taxon>
        <taxon>Fungi</taxon>
        <taxon>Fungi incertae sedis</taxon>
        <taxon>Mucoromycota</taxon>
        <taxon>Glomeromycotina</taxon>
        <taxon>Glomeromycetes</taxon>
        <taxon>Diversisporales</taxon>
        <taxon>Gigasporaceae</taxon>
        <taxon>Gigaspora</taxon>
    </lineage>
</organism>
<comment type="caution">
    <text evidence="1">The sequence shown here is derived from an EMBL/GenBank/DDBJ whole genome shotgun (WGS) entry which is preliminary data.</text>
</comment>
<dbReference type="OrthoDB" id="2304771at2759"/>
<name>A0A397UL80_9GLOM</name>
<evidence type="ECO:0000313" key="1">
    <source>
        <dbReference type="EMBL" id="RIB09519.1"/>
    </source>
</evidence>
<protein>
    <submittedName>
        <fullName evidence="1">Uncharacterized protein</fullName>
    </submittedName>
</protein>